<accession>A0A423GPS7</accession>
<organism evidence="1 2">
    <name type="scientific">Pseudomonas brassicacearum</name>
    <dbReference type="NCBI Taxonomy" id="930166"/>
    <lineage>
        <taxon>Bacteria</taxon>
        <taxon>Pseudomonadati</taxon>
        <taxon>Pseudomonadota</taxon>
        <taxon>Gammaproteobacteria</taxon>
        <taxon>Pseudomonadales</taxon>
        <taxon>Pseudomonadaceae</taxon>
        <taxon>Pseudomonas</taxon>
    </lineage>
</organism>
<dbReference type="AlphaFoldDB" id="A0A423GPS7"/>
<comment type="caution">
    <text evidence="1">The sequence shown here is derived from an EMBL/GenBank/DDBJ whole genome shotgun (WGS) entry which is preliminary data.</text>
</comment>
<dbReference type="EMBL" id="MOBI01000020">
    <property type="protein sequence ID" value="ROM94644.1"/>
    <property type="molecule type" value="Genomic_DNA"/>
</dbReference>
<name>A0A423GPS7_9PSED</name>
<evidence type="ECO:0000313" key="2">
    <source>
        <dbReference type="Proteomes" id="UP000284684"/>
    </source>
</evidence>
<proteinExistence type="predicted"/>
<sequence length="60" mass="6350">MLLAKTSPASANEIGTCRQDNFSNVCAGINQLVSAARIAAMIACIACAFEDHATYINFNL</sequence>
<gene>
    <name evidence="1" type="ORF">BK658_19070</name>
</gene>
<protein>
    <submittedName>
        <fullName evidence="1">Uncharacterized protein</fullName>
    </submittedName>
</protein>
<dbReference type="Proteomes" id="UP000284684">
    <property type="component" value="Unassembled WGS sequence"/>
</dbReference>
<reference evidence="1 2" key="1">
    <citation type="submission" date="2016-10" db="EMBL/GenBank/DDBJ databases">
        <title>Comparative genome analysis of multiple Pseudomonas spp. focuses on biocontrol and plant growth promoting traits.</title>
        <authorList>
            <person name="Tao X.-Y."/>
            <person name="Taylor C.G."/>
        </authorList>
    </citation>
    <scope>NUCLEOTIDE SEQUENCE [LARGE SCALE GENOMIC DNA]</scope>
    <source>
        <strain evidence="1 2">37D10</strain>
    </source>
</reference>
<evidence type="ECO:0000313" key="1">
    <source>
        <dbReference type="EMBL" id="ROM94644.1"/>
    </source>
</evidence>